<dbReference type="EMBL" id="BMFP01000006">
    <property type="protein sequence ID" value="GGG25284.1"/>
    <property type="molecule type" value="Genomic_DNA"/>
</dbReference>
<dbReference type="InterPro" id="IPR000644">
    <property type="entry name" value="CBS_dom"/>
</dbReference>
<dbReference type="RefSeq" id="WP_188502474.1">
    <property type="nucleotide sequence ID" value="NZ_BMFP01000006.1"/>
</dbReference>
<protein>
    <submittedName>
        <fullName evidence="4">Alcohol dehydrogenase</fullName>
    </submittedName>
</protein>
<dbReference type="InterPro" id="IPR050486">
    <property type="entry name" value="Mannose-1P_guanyltransferase"/>
</dbReference>
<proteinExistence type="predicted"/>
<evidence type="ECO:0000259" key="2">
    <source>
        <dbReference type="PROSITE" id="PS50222"/>
    </source>
</evidence>
<dbReference type="PANTHER" id="PTHR22572">
    <property type="entry name" value="SUGAR-1-PHOSPHATE GUANYL TRANSFERASE"/>
    <property type="match status" value="1"/>
</dbReference>
<dbReference type="InterPro" id="IPR002048">
    <property type="entry name" value="EF_hand_dom"/>
</dbReference>
<dbReference type="InterPro" id="IPR046342">
    <property type="entry name" value="CBS_dom_sf"/>
</dbReference>
<dbReference type="InterPro" id="IPR029044">
    <property type="entry name" value="Nucleotide-diphossugar_trans"/>
</dbReference>
<keyword evidence="5" id="KW-1185">Reference proteome</keyword>
<sequence>MEKLTYTNDVTLEEAIRLLDKNGNGFLPVVDTDNILIGIITDGDLRRAILNKSFEVESLINRNPVVASCLTPHKQVKQQLRKLHRRHMPLVDENKRLIEVVILDDFEVEPKPNWVVIMAGGLGSRLGNLTKDTPKPMLEVGGKPILQGIVEHFRSQGFHKFIFCVNYKSHVIENYFGDGKKFGIEVIYTKEEKKLGTAGALGLIDFDLKFPFFVVNGDVLATIDYDDFLNYHIVSKADATMCVKRYQHEVPYACVEFNDENSLLSLKEKPKYSYHINTGMYVLNPEIVEWIPKKCYYDMPTLFEDLVLHGMKKLKVFNTDEYWLDIGKPEDYEKGKSDLELHVKANG</sequence>
<feature type="domain" description="EF-hand" evidence="2">
    <location>
        <begin position="7"/>
        <end position="42"/>
    </location>
</feature>
<dbReference type="PROSITE" id="PS50222">
    <property type="entry name" value="EF_HAND_2"/>
    <property type="match status" value="1"/>
</dbReference>
<accession>A0ABQ1WC18</accession>
<dbReference type="Pfam" id="PF00483">
    <property type="entry name" value="NTP_transferase"/>
    <property type="match status" value="1"/>
</dbReference>
<evidence type="ECO:0000313" key="5">
    <source>
        <dbReference type="Proteomes" id="UP000634043"/>
    </source>
</evidence>
<dbReference type="Gene3D" id="3.90.550.10">
    <property type="entry name" value="Spore Coat Polysaccharide Biosynthesis Protein SpsA, Chain A"/>
    <property type="match status" value="1"/>
</dbReference>
<dbReference type="SUPFAM" id="SSF53448">
    <property type="entry name" value="Nucleotide-diphospho-sugar transferases"/>
    <property type="match status" value="1"/>
</dbReference>
<dbReference type="SUPFAM" id="SSF54631">
    <property type="entry name" value="CBS-domain pair"/>
    <property type="match status" value="1"/>
</dbReference>
<reference evidence="5" key="1">
    <citation type="journal article" date="2019" name="Int. J. Syst. Evol. Microbiol.">
        <title>The Global Catalogue of Microorganisms (GCM) 10K type strain sequencing project: providing services to taxonomists for standard genome sequencing and annotation.</title>
        <authorList>
            <consortium name="The Broad Institute Genomics Platform"/>
            <consortium name="The Broad Institute Genome Sequencing Center for Infectious Disease"/>
            <person name="Wu L."/>
            <person name="Ma J."/>
        </authorList>
    </citation>
    <scope>NUCLEOTIDE SEQUENCE [LARGE SCALE GENOMIC DNA]</scope>
    <source>
        <strain evidence="5">CGMCC 1.12749</strain>
    </source>
</reference>
<dbReference type="PROSITE" id="PS51371">
    <property type="entry name" value="CBS"/>
    <property type="match status" value="1"/>
</dbReference>
<evidence type="ECO:0000259" key="3">
    <source>
        <dbReference type="PROSITE" id="PS51371"/>
    </source>
</evidence>
<dbReference type="CDD" id="cd06426">
    <property type="entry name" value="NTP_transferase_like_2"/>
    <property type="match status" value="1"/>
</dbReference>
<keyword evidence="1" id="KW-0129">CBS domain</keyword>
<dbReference type="SMART" id="SM00116">
    <property type="entry name" value="CBS"/>
    <property type="match status" value="2"/>
</dbReference>
<evidence type="ECO:0000313" key="4">
    <source>
        <dbReference type="EMBL" id="GGG25284.1"/>
    </source>
</evidence>
<feature type="domain" description="CBS" evidence="3">
    <location>
        <begin position="1"/>
        <end position="56"/>
    </location>
</feature>
<name>A0ABQ1WC18_9BACT</name>
<gene>
    <name evidence="4" type="ORF">GCM10011323_31300</name>
</gene>
<dbReference type="Gene3D" id="3.10.580.10">
    <property type="entry name" value="CBS-domain"/>
    <property type="match status" value="1"/>
</dbReference>
<dbReference type="Pfam" id="PF00571">
    <property type="entry name" value="CBS"/>
    <property type="match status" value="1"/>
</dbReference>
<dbReference type="Proteomes" id="UP000634043">
    <property type="component" value="Unassembled WGS sequence"/>
</dbReference>
<comment type="caution">
    <text evidence="4">The sequence shown here is derived from an EMBL/GenBank/DDBJ whole genome shotgun (WGS) entry which is preliminary data.</text>
</comment>
<organism evidence="4 5">
    <name type="scientific">Pontibacter amylolyticus</name>
    <dbReference type="NCBI Taxonomy" id="1424080"/>
    <lineage>
        <taxon>Bacteria</taxon>
        <taxon>Pseudomonadati</taxon>
        <taxon>Bacteroidota</taxon>
        <taxon>Cytophagia</taxon>
        <taxon>Cytophagales</taxon>
        <taxon>Hymenobacteraceae</taxon>
        <taxon>Pontibacter</taxon>
    </lineage>
</organism>
<evidence type="ECO:0000256" key="1">
    <source>
        <dbReference type="PROSITE-ProRule" id="PRU00703"/>
    </source>
</evidence>
<dbReference type="InterPro" id="IPR005835">
    <property type="entry name" value="NTP_transferase_dom"/>
</dbReference>